<evidence type="ECO:0000259" key="1">
    <source>
        <dbReference type="Pfam" id="PF01402"/>
    </source>
</evidence>
<dbReference type="KEGG" id="vg:32878398"/>
<dbReference type="Gene3D" id="1.10.1220.10">
    <property type="entry name" value="Met repressor-like"/>
    <property type="match status" value="1"/>
</dbReference>
<dbReference type="SUPFAM" id="SSF47598">
    <property type="entry name" value="Ribbon-helix-helix"/>
    <property type="match status" value="1"/>
</dbReference>
<dbReference type="InterPro" id="IPR013321">
    <property type="entry name" value="Arc_rbn_hlx_hlx"/>
</dbReference>
<keyword evidence="3" id="KW-1185">Reference proteome</keyword>
<name>A0A1X9SJH2_9VIRU</name>
<dbReference type="OrthoDB" id="28320at10239"/>
<sequence length="48" mass="5754">MRVITVKIEEDLLQKLDKYAMNHKLNRSEVIRQALMEFLRPNTTTYDS</sequence>
<accession>A0A1X9SJH2</accession>
<evidence type="ECO:0000313" key="2">
    <source>
        <dbReference type="EMBL" id="ARQ96367.1"/>
    </source>
</evidence>
<protein>
    <recommendedName>
        <fullName evidence="1">Ribbon-helix-helix protein CopG domain-containing protein</fullName>
    </recommendedName>
</protein>
<dbReference type="CDD" id="cd22231">
    <property type="entry name" value="RHH_NikR_HicB-like"/>
    <property type="match status" value="1"/>
</dbReference>
<dbReference type="Pfam" id="PF01402">
    <property type="entry name" value="RHH_1"/>
    <property type="match status" value="1"/>
</dbReference>
<organism evidence="2 3">
    <name type="scientific">Sulfolobus islandicus rod-shaped virus 9</name>
    <dbReference type="NCBI Taxonomy" id="1983552"/>
    <lineage>
        <taxon>Viruses</taxon>
        <taxon>Adnaviria</taxon>
        <taxon>Zilligvirae</taxon>
        <taxon>Taleaviricota</taxon>
        <taxon>Tokiviricetes</taxon>
        <taxon>Ligamenvirales</taxon>
        <taxon>Rudiviridae</taxon>
        <taxon>Usarudivirus</taxon>
        <taxon>Usarudivirus aestus</taxon>
        <taxon>Usarudivirus SIRV9</taxon>
    </lineage>
</organism>
<dbReference type="GeneID" id="32878398"/>
<dbReference type="Proteomes" id="UP000202761">
    <property type="component" value="Segment"/>
</dbReference>
<feature type="domain" description="Ribbon-helix-helix protein CopG" evidence="1">
    <location>
        <begin position="3"/>
        <end position="39"/>
    </location>
</feature>
<dbReference type="InterPro" id="IPR010985">
    <property type="entry name" value="Ribbon_hlx_hlx"/>
</dbReference>
<dbReference type="RefSeq" id="YP_009362571.1">
    <property type="nucleotide sequence ID" value="NC_034620.1"/>
</dbReference>
<dbReference type="InterPro" id="IPR002145">
    <property type="entry name" value="CopG"/>
</dbReference>
<dbReference type="EMBL" id="KY744228">
    <property type="protein sequence ID" value="ARQ96367.1"/>
    <property type="molecule type" value="Genomic_DNA"/>
</dbReference>
<evidence type="ECO:0000313" key="3">
    <source>
        <dbReference type="Proteomes" id="UP000202761"/>
    </source>
</evidence>
<proteinExistence type="predicted"/>
<reference evidence="2 3" key="1">
    <citation type="journal article" date="2017" name="Viruses">
        <title>Differentiation and structure in Sulfolobus islandicus rod-shaped virus populations.</title>
        <authorList>
            <person name="Bautista M.A."/>
            <person name="Black J.A."/>
            <person name="Youngblut N.D."/>
            <person name="Whitaker R.J."/>
        </authorList>
    </citation>
    <scope>NUCLEOTIDE SEQUENCE [LARGE SCALE GENOMIC DNA]</scope>
</reference>
<dbReference type="GO" id="GO:0006355">
    <property type="term" value="P:regulation of DNA-templated transcription"/>
    <property type="evidence" value="ECO:0007669"/>
    <property type="project" value="InterPro"/>
</dbReference>